<evidence type="ECO:0000259" key="9">
    <source>
        <dbReference type="Pfam" id="PF04138"/>
    </source>
</evidence>
<feature type="domain" description="GtrA/DPMS transmembrane" evidence="9">
    <location>
        <begin position="10"/>
        <end position="117"/>
    </location>
</feature>
<dbReference type="InterPro" id="IPR016480">
    <property type="entry name" value="Glc_translocase_bactprenl-link"/>
</dbReference>
<organism evidence="10 11">
    <name type="scientific">Pseudomonas carassii</name>
    <dbReference type="NCBI Taxonomy" id="3115855"/>
    <lineage>
        <taxon>Bacteria</taxon>
        <taxon>Pseudomonadati</taxon>
        <taxon>Pseudomonadota</taxon>
        <taxon>Gammaproteobacteria</taxon>
        <taxon>Pseudomonadales</taxon>
        <taxon>Pseudomonadaceae</taxon>
        <taxon>Pseudomonas</taxon>
    </lineage>
</organism>
<dbReference type="InterPro" id="IPR051401">
    <property type="entry name" value="GtrA_CellWall_Glycosyl"/>
</dbReference>
<feature type="transmembrane region" description="Helical" evidence="8">
    <location>
        <begin position="12"/>
        <end position="32"/>
    </location>
</feature>
<evidence type="ECO:0000256" key="4">
    <source>
        <dbReference type="ARBA" id="ARBA00022989"/>
    </source>
</evidence>
<evidence type="ECO:0000256" key="6">
    <source>
        <dbReference type="ARBA" id="ARBA00025595"/>
    </source>
</evidence>
<keyword evidence="2 7" id="KW-0813">Transport</keyword>
<comment type="function">
    <text evidence="6 7">Involved in O antigen modification. Involved in the translocation of bactoprenol-linked glucose across the cytoplasmic membrane.</text>
</comment>
<keyword evidence="3 8" id="KW-0812">Transmembrane</keyword>
<comment type="subcellular location">
    <subcellularLocation>
        <location evidence="1">Membrane</location>
        <topology evidence="1">Multi-pass membrane protein</topology>
    </subcellularLocation>
</comment>
<comment type="caution">
    <text evidence="10">The sequence shown here is derived from an EMBL/GenBank/DDBJ whole genome shotgun (WGS) entry which is preliminary data.</text>
</comment>
<feature type="transmembrane region" description="Helical" evidence="8">
    <location>
        <begin position="38"/>
        <end position="58"/>
    </location>
</feature>
<sequence length="127" mass="14253">MRGSVPAFFRYVVVGLFNTTLHIVVFTAMRVFAGADQATSNLIAFFAALSFSFVANAWFTFQAPISLIRYLTFVIVMGSLSFTVGCAADLLGWPSIVTVLVFSLISLLLGFLFSKWLFTQRRKWTFR</sequence>
<reference evidence="10" key="1">
    <citation type="submission" date="2024-01" db="EMBL/GenBank/DDBJ databases">
        <title>Unpublished Manusciprt.</title>
        <authorList>
            <person name="Duman M."/>
            <person name="Valdes E.G."/>
            <person name="Ajmi N."/>
            <person name="Altun S."/>
            <person name="Saticioglu I.B."/>
        </authorList>
    </citation>
    <scope>NUCLEOTIDE SEQUENCE</scope>
    <source>
        <strain evidence="10">137P</strain>
    </source>
</reference>
<evidence type="ECO:0000256" key="1">
    <source>
        <dbReference type="ARBA" id="ARBA00004141"/>
    </source>
</evidence>
<evidence type="ECO:0000256" key="8">
    <source>
        <dbReference type="SAM" id="Phobius"/>
    </source>
</evidence>
<keyword evidence="5 8" id="KW-0472">Membrane</keyword>
<dbReference type="InterPro" id="IPR007267">
    <property type="entry name" value="GtrA_DPMS_TM"/>
</dbReference>
<protein>
    <recommendedName>
        <fullName evidence="7">Bactoprenol-linked glucose translocase</fullName>
    </recommendedName>
</protein>
<dbReference type="PANTHER" id="PTHR38459">
    <property type="entry name" value="PROPHAGE BACTOPRENOL-LINKED GLUCOSE TRANSLOCASE HOMOLOG"/>
    <property type="match status" value="1"/>
</dbReference>
<accession>A0ABU7H6J6</accession>
<dbReference type="EMBL" id="JAZDCT010000004">
    <property type="protein sequence ID" value="MEE1886963.1"/>
    <property type="molecule type" value="Genomic_DNA"/>
</dbReference>
<evidence type="ECO:0000313" key="11">
    <source>
        <dbReference type="Proteomes" id="UP001354227"/>
    </source>
</evidence>
<keyword evidence="4 8" id="KW-1133">Transmembrane helix</keyword>
<dbReference type="RefSeq" id="WP_330102946.1">
    <property type="nucleotide sequence ID" value="NZ_JAZDCT010000004.1"/>
</dbReference>
<evidence type="ECO:0000256" key="5">
    <source>
        <dbReference type="ARBA" id="ARBA00023136"/>
    </source>
</evidence>
<keyword evidence="11" id="KW-1185">Reference proteome</keyword>
<dbReference type="PIRSF" id="PIRSF006298">
    <property type="entry name" value="GtrA_prd"/>
    <property type="match status" value="1"/>
</dbReference>
<dbReference type="Pfam" id="PF04138">
    <property type="entry name" value="GtrA_DPMS_TM"/>
    <property type="match status" value="1"/>
</dbReference>
<evidence type="ECO:0000256" key="3">
    <source>
        <dbReference type="ARBA" id="ARBA00022692"/>
    </source>
</evidence>
<dbReference type="Proteomes" id="UP001354227">
    <property type="component" value="Unassembled WGS sequence"/>
</dbReference>
<evidence type="ECO:0000256" key="7">
    <source>
        <dbReference type="PIRNR" id="PIRNR006298"/>
    </source>
</evidence>
<evidence type="ECO:0000256" key="2">
    <source>
        <dbReference type="ARBA" id="ARBA00022448"/>
    </source>
</evidence>
<gene>
    <name evidence="10" type="ORF">V0R62_04770</name>
</gene>
<dbReference type="PANTHER" id="PTHR38459:SF1">
    <property type="entry name" value="PROPHAGE BACTOPRENOL-LINKED GLUCOSE TRANSLOCASE HOMOLOG"/>
    <property type="match status" value="1"/>
</dbReference>
<feature type="transmembrane region" description="Helical" evidence="8">
    <location>
        <begin position="96"/>
        <end position="118"/>
    </location>
</feature>
<feature type="transmembrane region" description="Helical" evidence="8">
    <location>
        <begin position="70"/>
        <end position="90"/>
    </location>
</feature>
<evidence type="ECO:0000313" key="10">
    <source>
        <dbReference type="EMBL" id="MEE1886963.1"/>
    </source>
</evidence>
<comment type="similarity">
    <text evidence="7">Belongs to the gtrA family.</text>
</comment>
<proteinExistence type="inferred from homology"/>
<name>A0ABU7H6J6_9PSED</name>